<feature type="transmembrane region" description="Helical" evidence="5">
    <location>
        <begin position="262"/>
        <end position="278"/>
    </location>
</feature>
<feature type="non-terminal residue" evidence="7">
    <location>
        <position position="1"/>
    </location>
</feature>
<dbReference type="GO" id="GO:0016020">
    <property type="term" value="C:membrane"/>
    <property type="evidence" value="ECO:0007669"/>
    <property type="project" value="UniProtKB-SubCell"/>
</dbReference>
<dbReference type="InterPro" id="IPR020846">
    <property type="entry name" value="MFS_dom"/>
</dbReference>
<evidence type="ECO:0000313" key="8">
    <source>
        <dbReference type="Proteomes" id="UP000886611"/>
    </source>
</evidence>
<feature type="domain" description="Major facilitator superfamily (MFS) profile" evidence="6">
    <location>
        <begin position="107"/>
        <end position="279"/>
    </location>
</feature>
<evidence type="ECO:0000256" key="1">
    <source>
        <dbReference type="ARBA" id="ARBA00004141"/>
    </source>
</evidence>
<proteinExistence type="predicted"/>
<dbReference type="EMBL" id="JAATIS010000859">
    <property type="protein sequence ID" value="KAG2467449.1"/>
    <property type="molecule type" value="Genomic_DNA"/>
</dbReference>
<accession>A0A8X7XGX7</accession>
<dbReference type="GO" id="GO:0022857">
    <property type="term" value="F:transmembrane transporter activity"/>
    <property type="evidence" value="ECO:0007669"/>
    <property type="project" value="InterPro"/>
</dbReference>
<feature type="transmembrane region" description="Helical" evidence="5">
    <location>
        <begin position="152"/>
        <end position="169"/>
    </location>
</feature>
<dbReference type="Pfam" id="PF07690">
    <property type="entry name" value="MFS_1"/>
    <property type="match status" value="1"/>
</dbReference>
<comment type="subcellular location">
    <subcellularLocation>
        <location evidence="1">Membrane</location>
        <topology evidence="1">Multi-pass membrane protein</topology>
    </subcellularLocation>
</comment>
<evidence type="ECO:0000256" key="4">
    <source>
        <dbReference type="ARBA" id="ARBA00023136"/>
    </source>
</evidence>
<keyword evidence="4 5" id="KW-0472">Membrane</keyword>
<dbReference type="InterPro" id="IPR005829">
    <property type="entry name" value="Sugar_transporter_CS"/>
</dbReference>
<organism evidence="7 8">
    <name type="scientific">Polypterus senegalus</name>
    <name type="common">Senegal bichir</name>
    <dbReference type="NCBI Taxonomy" id="55291"/>
    <lineage>
        <taxon>Eukaryota</taxon>
        <taxon>Metazoa</taxon>
        <taxon>Chordata</taxon>
        <taxon>Craniata</taxon>
        <taxon>Vertebrata</taxon>
        <taxon>Euteleostomi</taxon>
        <taxon>Actinopterygii</taxon>
        <taxon>Polypteriformes</taxon>
        <taxon>Polypteridae</taxon>
        <taxon>Polypterus</taxon>
    </lineage>
</organism>
<feature type="transmembrane region" description="Helical" evidence="5">
    <location>
        <begin position="200"/>
        <end position="222"/>
    </location>
</feature>
<dbReference type="AlphaFoldDB" id="A0A8X7XGX7"/>
<reference evidence="7 8" key="1">
    <citation type="journal article" date="2021" name="Cell">
        <title>Tracing the genetic footprints of vertebrate landing in non-teleost ray-finned fishes.</title>
        <authorList>
            <person name="Bi X."/>
            <person name="Wang K."/>
            <person name="Yang L."/>
            <person name="Pan H."/>
            <person name="Jiang H."/>
            <person name="Wei Q."/>
            <person name="Fang M."/>
            <person name="Yu H."/>
            <person name="Zhu C."/>
            <person name="Cai Y."/>
            <person name="He Y."/>
            <person name="Gan X."/>
            <person name="Zeng H."/>
            <person name="Yu D."/>
            <person name="Zhu Y."/>
            <person name="Jiang H."/>
            <person name="Qiu Q."/>
            <person name="Yang H."/>
            <person name="Zhang Y.E."/>
            <person name="Wang W."/>
            <person name="Zhu M."/>
            <person name="He S."/>
            <person name="Zhang G."/>
        </authorList>
    </citation>
    <scope>NUCLEOTIDE SEQUENCE [LARGE SCALE GENOMIC DNA]</scope>
    <source>
        <strain evidence="7">Bchr_013</strain>
    </source>
</reference>
<feature type="transmembrane region" description="Helical" evidence="5">
    <location>
        <begin position="21"/>
        <end position="44"/>
    </location>
</feature>
<feature type="transmembrane region" description="Helical" evidence="5">
    <location>
        <begin position="234"/>
        <end position="256"/>
    </location>
</feature>
<protein>
    <submittedName>
        <fullName evidence="7">S22A1 protein</fullName>
    </submittedName>
</protein>
<gene>
    <name evidence="7" type="primary">Slc22a1</name>
    <name evidence="7" type="ORF">GTO96_0010531</name>
</gene>
<keyword evidence="2 5" id="KW-0812">Transmembrane</keyword>
<dbReference type="PANTHER" id="PTHR24064">
    <property type="entry name" value="SOLUTE CARRIER FAMILY 22 MEMBER"/>
    <property type="match status" value="1"/>
</dbReference>
<comment type="caution">
    <text evidence="7">The sequence shown here is derived from an EMBL/GenBank/DDBJ whole genome shotgun (WGS) entry which is preliminary data.</text>
</comment>
<evidence type="ECO:0000256" key="2">
    <source>
        <dbReference type="ARBA" id="ARBA00022692"/>
    </source>
</evidence>
<dbReference type="Proteomes" id="UP000886611">
    <property type="component" value="Unassembled WGS sequence"/>
</dbReference>
<name>A0A8X7XGX7_POLSE</name>
<dbReference type="Gene3D" id="1.20.1250.20">
    <property type="entry name" value="MFS general substrate transporter like domains"/>
    <property type="match status" value="1"/>
</dbReference>
<feature type="transmembrane region" description="Helical" evidence="5">
    <location>
        <begin position="176"/>
        <end position="194"/>
    </location>
</feature>
<dbReference type="PROSITE" id="PS50850">
    <property type="entry name" value="MFS"/>
    <property type="match status" value="1"/>
</dbReference>
<dbReference type="PROSITE" id="PS00216">
    <property type="entry name" value="SUGAR_TRANSPORT_1"/>
    <property type="match status" value="1"/>
</dbReference>
<evidence type="ECO:0000256" key="5">
    <source>
        <dbReference type="SAM" id="Phobius"/>
    </source>
</evidence>
<keyword evidence="8" id="KW-1185">Reference proteome</keyword>
<sequence>MTNFDDILLEVGVFGRFQKRIFSLVSLVSIPWAFIYVGVVFQGFTPEHWCRNPSAEELRRTCGWTLEEEQRYTVPLVNGSTGPEYSRCRMYDVDWNSTAVSCEGAPLLNFTKDAPVIDCKDGWVYNYGERKTFAMEFNLVCSDAWKVDLSQSVLNLGFLLGTIVIGYLADRFGRKICFIVSSVVNGITGVLVAFSPTSEALLILRGVCGFTIKGGWMAGYVLITELVGVDHRRIVGIIYQKFFSVGIIILPLIAYFITDWRWIQVAISVPYFIFLIYYW</sequence>
<feature type="non-terminal residue" evidence="7">
    <location>
        <position position="279"/>
    </location>
</feature>
<dbReference type="InterPro" id="IPR011701">
    <property type="entry name" value="MFS"/>
</dbReference>
<evidence type="ECO:0000259" key="6">
    <source>
        <dbReference type="PROSITE" id="PS50850"/>
    </source>
</evidence>
<dbReference type="InterPro" id="IPR036259">
    <property type="entry name" value="MFS_trans_sf"/>
</dbReference>
<keyword evidence="3 5" id="KW-1133">Transmembrane helix</keyword>
<dbReference type="SUPFAM" id="SSF103473">
    <property type="entry name" value="MFS general substrate transporter"/>
    <property type="match status" value="1"/>
</dbReference>
<evidence type="ECO:0000256" key="3">
    <source>
        <dbReference type="ARBA" id="ARBA00022989"/>
    </source>
</evidence>
<evidence type="ECO:0000313" key="7">
    <source>
        <dbReference type="EMBL" id="KAG2467449.1"/>
    </source>
</evidence>